<dbReference type="AlphaFoldDB" id="A0A1H7B3J1"/>
<evidence type="ECO:0000256" key="1">
    <source>
        <dbReference type="SAM" id="Phobius"/>
    </source>
</evidence>
<proteinExistence type="predicted"/>
<dbReference type="EMBL" id="FNXY01000012">
    <property type="protein sequence ID" value="SEJ71484.1"/>
    <property type="molecule type" value="Genomic_DNA"/>
</dbReference>
<feature type="transmembrane region" description="Helical" evidence="1">
    <location>
        <begin position="12"/>
        <end position="28"/>
    </location>
</feature>
<sequence length="256" mass="28979">MFFFLSKTIDFLLMPLSISLILLLYALGTKKPKRKKNAVVLSFLILFLISNSYLINKAFVWWEYKPVKIREVSKMYDAGILLTGGLINIPGLSSDPGLGLHADRFLQTYELYKAGKIKKIVITGASGKQFTDIGKGEAQQAANFLIQWGVNPNDIILEQSARNTRENALFTAKILNREFPKGSYLLITSAFHMRRSVGCFEKAGIKTDQFPADFYGNNYDPQIKEYFIPSPEVLGYSQLLFRELVGIVIYKIMGYC</sequence>
<dbReference type="CDD" id="cd06259">
    <property type="entry name" value="YdcF-like"/>
    <property type="match status" value="1"/>
</dbReference>
<keyword evidence="1" id="KW-0812">Transmembrane</keyword>
<feature type="transmembrane region" description="Helical" evidence="1">
    <location>
        <begin position="40"/>
        <end position="62"/>
    </location>
</feature>
<dbReference type="Proteomes" id="UP000199532">
    <property type="component" value="Unassembled WGS sequence"/>
</dbReference>
<dbReference type="PANTHER" id="PTHR30336:SF4">
    <property type="entry name" value="ENVELOPE BIOGENESIS FACTOR ELYC"/>
    <property type="match status" value="1"/>
</dbReference>
<protein>
    <submittedName>
        <fullName evidence="3">Uncharacterized SAM-binding protein YcdF, DUF218 family</fullName>
    </submittedName>
</protein>
<keyword evidence="1" id="KW-1133">Transmembrane helix</keyword>
<dbReference type="InterPro" id="IPR051599">
    <property type="entry name" value="Cell_Envelope_Assoc"/>
</dbReference>
<feature type="domain" description="DUF218" evidence="2">
    <location>
        <begin position="80"/>
        <end position="246"/>
    </location>
</feature>
<organism evidence="3 4">
    <name type="scientific">Dyadobacter koreensis</name>
    <dbReference type="NCBI Taxonomy" id="408657"/>
    <lineage>
        <taxon>Bacteria</taxon>
        <taxon>Pseudomonadati</taxon>
        <taxon>Bacteroidota</taxon>
        <taxon>Cytophagia</taxon>
        <taxon>Cytophagales</taxon>
        <taxon>Spirosomataceae</taxon>
        <taxon>Dyadobacter</taxon>
    </lineage>
</organism>
<dbReference type="Gene3D" id="3.40.50.620">
    <property type="entry name" value="HUPs"/>
    <property type="match status" value="1"/>
</dbReference>
<evidence type="ECO:0000313" key="3">
    <source>
        <dbReference type="EMBL" id="SEJ71484.1"/>
    </source>
</evidence>
<reference evidence="3 4" key="1">
    <citation type="submission" date="2016-10" db="EMBL/GenBank/DDBJ databases">
        <authorList>
            <person name="de Groot N.N."/>
        </authorList>
    </citation>
    <scope>NUCLEOTIDE SEQUENCE [LARGE SCALE GENOMIC DNA]</scope>
    <source>
        <strain evidence="3 4">DSM 19938</strain>
    </source>
</reference>
<dbReference type="GO" id="GO:0005886">
    <property type="term" value="C:plasma membrane"/>
    <property type="evidence" value="ECO:0007669"/>
    <property type="project" value="TreeGrafter"/>
</dbReference>
<dbReference type="RefSeq" id="WP_090342127.1">
    <property type="nucleotide sequence ID" value="NZ_FNXY01000012.1"/>
</dbReference>
<name>A0A1H7B3J1_9BACT</name>
<dbReference type="OrthoDB" id="9782395at2"/>
<dbReference type="GO" id="GO:0000270">
    <property type="term" value="P:peptidoglycan metabolic process"/>
    <property type="evidence" value="ECO:0007669"/>
    <property type="project" value="TreeGrafter"/>
</dbReference>
<gene>
    <name evidence="3" type="ORF">SAMN04487995_6063</name>
</gene>
<accession>A0A1H7B3J1</accession>
<keyword evidence="1" id="KW-0472">Membrane</keyword>
<evidence type="ECO:0000259" key="2">
    <source>
        <dbReference type="Pfam" id="PF02698"/>
    </source>
</evidence>
<dbReference type="Pfam" id="PF02698">
    <property type="entry name" value="DUF218"/>
    <property type="match status" value="1"/>
</dbReference>
<keyword evidence="4" id="KW-1185">Reference proteome</keyword>
<dbReference type="GO" id="GO:0043164">
    <property type="term" value="P:Gram-negative-bacterium-type cell wall biogenesis"/>
    <property type="evidence" value="ECO:0007669"/>
    <property type="project" value="TreeGrafter"/>
</dbReference>
<dbReference type="InterPro" id="IPR003848">
    <property type="entry name" value="DUF218"/>
</dbReference>
<evidence type="ECO:0000313" key="4">
    <source>
        <dbReference type="Proteomes" id="UP000199532"/>
    </source>
</evidence>
<dbReference type="InterPro" id="IPR014729">
    <property type="entry name" value="Rossmann-like_a/b/a_fold"/>
</dbReference>
<dbReference type="PANTHER" id="PTHR30336">
    <property type="entry name" value="INNER MEMBRANE PROTEIN, PROBABLE PERMEASE"/>
    <property type="match status" value="1"/>
</dbReference>